<accession>A0AAV5T7N4</accession>
<evidence type="ECO:0000313" key="2">
    <source>
        <dbReference type="Proteomes" id="UP001432027"/>
    </source>
</evidence>
<protein>
    <submittedName>
        <fullName evidence="1">Uncharacterized protein</fullName>
    </submittedName>
</protein>
<evidence type="ECO:0000313" key="1">
    <source>
        <dbReference type="EMBL" id="GMS90158.1"/>
    </source>
</evidence>
<dbReference type="AlphaFoldDB" id="A0AAV5T7N4"/>
<dbReference type="Proteomes" id="UP001432027">
    <property type="component" value="Unassembled WGS sequence"/>
</dbReference>
<proteinExistence type="predicted"/>
<dbReference type="EMBL" id="BTSX01000003">
    <property type="protein sequence ID" value="GMS90158.1"/>
    <property type="molecule type" value="Genomic_DNA"/>
</dbReference>
<sequence>VNNLSNEDIAVHCMTSREKYQKSGCLFSVEEWLEFAFKCLRVRSVRMTAAATDGSVSSILGHASQVVETVDDLQRAVGHVWQGDRGIRPQFAARHELGHTSLRLFDALALALRHEQRVDDGHFTSSVTLSSTALLIGALTTLLLRDGDITQIIVEVSEGDSPSVLEQAEEHVVSATFAPRQQLLEVIALPSVVLSLQPNARPPLTPACAVSCL</sequence>
<feature type="non-terminal residue" evidence="1">
    <location>
        <position position="1"/>
    </location>
</feature>
<gene>
    <name evidence="1" type="ORF">PENTCL1PPCAC_12333</name>
</gene>
<organism evidence="1 2">
    <name type="scientific">Pristionchus entomophagus</name>
    <dbReference type="NCBI Taxonomy" id="358040"/>
    <lineage>
        <taxon>Eukaryota</taxon>
        <taxon>Metazoa</taxon>
        <taxon>Ecdysozoa</taxon>
        <taxon>Nematoda</taxon>
        <taxon>Chromadorea</taxon>
        <taxon>Rhabditida</taxon>
        <taxon>Rhabditina</taxon>
        <taxon>Diplogasteromorpha</taxon>
        <taxon>Diplogasteroidea</taxon>
        <taxon>Neodiplogasteridae</taxon>
        <taxon>Pristionchus</taxon>
    </lineage>
</organism>
<keyword evidence="2" id="KW-1185">Reference proteome</keyword>
<comment type="caution">
    <text evidence="1">The sequence shown here is derived from an EMBL/GenBank/DDBJ whole genome shotgun (WGS) entry which is preliminary data.</text>
</comment>
<reference evidence="1" key="1">
    <citation type="submission" date="2023-10" db="EMBL/GenBank/DDBJ databases">
        <title>Genome assembly of Pristionchus species.</title>
        <authorList>
            <person name="Yoshida K."/>
            <person name="Sommer R.J."/>
        </authorList>
    </citation>
    <scope>NUCLEOTIDE SEQUENCE</scope>
    <source>
        <strain evidence="1">RS0144</strain>
    </source>
</reference>
<feature type="non-terminal residue" evidence="1">
    <location>
        <position position="213"/>
    </location>
</feature>
<name>A0AAV5T7N4_9BILA</name>